<dbReference type="KEGG" id="scac:106093044"/>
<evidence type="ECO:0000313" key="1">
    <source>
        <dbReference type="EnsemblMetazoa" id="SCAU002591-PA"/>
    </source>
</evidence>
<name>A0A1I8NWC5_STOCA</name>
<organism evidence="1 2">
    <name type="scientific">Stomoxys calcitrans</name>
    <name type="common">Stable fly</name>
    <name type="synonym">Conops calcitrans</name>
    <dbReference type="NCBI Taxonomy" id="35570"/>
    <lineage>
        <taxon>Eukaryota</taxon>
        <taxon>Metazoa</taxon>
        <taxon>Ecdysozoa</taxon>
        <taxon>Arthropoda</taxon>
        <taxon>Hexapoda</taxon>
        <taxon>Insecta</taxon>
        <taxon>Pterygota</taxon>
        <taxon>Neoptera</taxon>
        <taxon>Endopterygota</taxon>
        <taxon>Diptera</taxon>
        <taxon>Brachycera</taxon>
        <taxon>Muscomorpha</taxon>
        <taxon>Muscoidea</taxon>
        <taxon>Muscidae</taxon>
        <taxon>Stomoxys</taxon>
    </lineage>
</organism>
<sequence length="134" mass="15601">MPLKKKDDYIPIKCEGWNGKFLYAPGTTNNVSKVRRHNQNVTDTSNFYGFCNEPIVLPTAWDGTFKQGDEVRIQPDRNRSDDSEYFQYNTEPTVLPTSWNGQFEKDPSDVRIIPERNFSDVRDYAEASRFRPVN</sequence>
<evidence type="ECO:0000313" key="2">
    <source>
        <dbReference type="Proteomes" id="UP000095300"/>
    </source>
</evidence>
<reference evidence="1" key="1">
    <citation type="submission" date="2020-05" db="UniProtKB">
        <authorList>
            <consortium name="EnsemblMetazoa"/>
        </authorList>
    </citation>
    <scope>IDENTIFICATION</scope>
    <source>
        <strain evidence="1">USDA</strain>
    </source>
</reference>
<proteinExistence type="predicted"/>
<dbReference type="AlphaFoldDB" id="A0A1I8NWC5"/>
<protein>
    <submittedName>
        <fullName evidence="1">Uncharacterized protein</fullName>
    </submittedName>
</protein>
<dbReference type="OrthoDB" id="7944726at2759"/>
<dbReference type="VEuPathDB" id="VectorBase:SCAU002591"/>
<accession>A0A1I8NWC5</accession>
<gene>
    <name evidence="1" type="primary">106093044</name>
</gene>
<dbReference type="EnsemblMetazoa" id="SCAU002591-RA">
    <property type="protein sequence ID" value="SCAU002591-PA"/>
    <property type="gene ID" value="SCAU002591"/>
</dbReference>
<keyword evidence="2" id="KW-1185">Reference proteome</keyword>
<dbReference type="Proteomes" id="UP000095300">
    <property type="component" value="Unassembled WGS sequence"/>
</dbReference>